<dbReference type="SUPFAM" id="SSF48452">
    <property type="entry name" value="TPR-like"/>
    <property type="match status" value="1"/>
</dbReference>
<dbReference type="EMBL" id="JAPNKA010000001">
    <property type="protein sequence ID" value="MCY1074533.1"/>
    <property type="molecule type" value="Genomic_DNA"/>
</dbReference>
<accession>A0ABT3ZYR5</accession>
<keyword evidence="1" id="KW-1133">Transmembrane helix</keyword>
<feature type="transmembrane region" description="Helical" evidence="1">
    <location>
        <begin position="84"/>
        <end position="101"/>
    </location>
</feature>
<feature type="transmembrane region" description="Helical" evidence="1">
    <location>
        <begin position="181"/>
        <end position="204"/>
    </location>
</feature>
<keyword evidence="1" id="KW-0472">Membrane</keyword>
<gene>
    <name evidence="2" type="ORF">OV287_08540</name>
</gene>
<evidence type="ECO:0008006" key="4">
    <source>
        <dbReference type="Google" id="ProtNLM"/>
    </source>
</evidence>
<keyword evidence="3" id="KW-1185">Reference proteome</keyword>
<name>A0ABT3ZYR5_9BACT</name>
<dbReference type="InterPro" id="IPR011990">
    <property type="entry name" value="TPR-like_helical_dom_sf"/>
</dbReference>
<evidence type="ECO:0000256" key="1">
    <source>
        <dbReference type="SAM" id="Phobius"/>
    </source>
</evidence>
<comment type="caution">
    <text evidence="2">The sequence shown here is derived from an EMBL/GenBank/DDBJ whole genome shotgun (WGS) entry which is preliminary data.</text>
</comment>
<evidence type="ECO:0000313" key="2">
    <source>
        <dbReference type="EMBL" id="MCY1074533.1"/>
    </source>
</evidence>
<feature type="transmembrane region" description="Helical" evidence="1">
    <location>
        <begin position="265"/>
        <end position="288"/>
    </location>
</feature>
<dbReference type="Proteomes" id="UP001207654">
    <property type="component" value="Unassembled WGS sequence"/>
</dbReference>
<proteinExistence type="predicted"/>
<protein>
    <recommendedName>
        <fullName evidence="4">B box-type domain-containing protein</fullName>
    </recommendedName>
</protein>
<feature type="transmembrane region" description="Helical" evidence="1">
    <location>
        <begin position="107"/>
        <end position="128"/>
    </location>
</feature>
<evidence type="ECO:0000313" key="3">
    <source>
        <dbReference type="Proteomes" id="UP001207654"/>
    </source>
</evidence>
<feature type="transmembrane region" description="Helical" evidence="1">
    <location>
        <begin position="229"/>
        <end position="253"/>
    </location>
</feature>
<keyword evidence="1" id="KW-0812">Transmembrane</keyword>
<feature type="transmembrane region" description="Helical" evidence="1">
    <location>
        <begin position="154"/>
        <end position="175"/>
    </location>
</feature>
<sequence length="486" mass="52562">MSDSALPHCQFHPSAAAGWFCPACKANLCPGCTVLELQESSNTELLSCGRCGGAAEVLKVHRSQAPFGKRLLGAWLYPLRPSGLFALVAVGAVVAFSRWVFQYAPLLPGLVALAAWLGSFWGSLFWIVRSTSMGAQHFTAPDFQSIHDDLVDPAIRGVVATALIWVPGALFLWHFDETHRPLPLFGLMVLVTLLYAPMALLFAATGESKLSLLNPIKVVGISVKLGRPYLMVVAWMVPLALVHALVMMVAAWVSSLPIPLMAPLVAEAISLFAPFVMARLIGLLLYAYGDRVGYGVDSEFYEPALPGVKPRGKKRAAKVPAPQQRETHRPELQRFTEIEPASAPAAQPAPRQRFIELEPEPAPVAAPEPLEARLVRAVEANALDEALALYRQLPERLPPLPAACHLAMGQKAATVGDYTLAVRALKQVAQHSPEDPLAPKSCVILARLYGERLGDAASAQKLYRHVVGRYPGTDAARFAQSRLPPA</sequence>
<reference evidence="2 3" key="1">
    <citation type="submission" date="2022-11" db="EMBL/GenBank/DDBJ databases">
        <title>Minimal conservation of predation-associated metabolite biosynthetic gene clusters underscores biosynthetic potential of Myxococcota including descriptions for ten novel species: Archangium lansinium sp. nov., Myxococcus landrumus sp. nov., Nannocystis bai.</title>
        <authorList>
            <person name="Ahearne A."/>
            <person name="Stevens C."/>
            <person name="Phillips K."/>
        </authorList>
    </citation>
    <scope>NUCLEOTIDE SEQUENCE [LARGE SCALE GENOMIC DNA]</scope>
    <source>
        <strain evidence="2 3">MIWBW</strain>
    </source>
</reference>
<dbReference type="Gene3D" id="1.25.40.10">
    <property type="entry name" value="Tetratricopeptide repeat domain"/>
    <property type="match status" value="1"/>
</dbReference>
<organism evidence="2 3">
    <name type="scientific">Archangium lansingense</name>
    <dbReference type="NCBI Taxonomy" id="2995310"/>
    <lineage>
        <taxon>Bacteria</taxon>
        <taxon>Pseudomonadati</taxon>
        <taxon>Myxococcota</taxon>
        <taxon>Myxococcia</taxon>
        <taxon>Myxococcales</taxon>
        <taxon>Cystobacterineae</taxon>
        <taxon>Archangiaceae</taxon>
        <taxon>Archangium</taxon>
    </lineage>
</organism>
<dbReference type="RefSeq" id="WP_267533495.1">
    <property type="nucleotide sequence ID" value="NZ_JAPNKA010000001.1"/>
</dbReference>